<keyword evidence="1" id="KW-0812">Transmembrane</keyword>
<keyword evidence="3" id="KW-0808">Transferase</keyword>
<reference evidence="3 4" key="1">
    <citation type="submission" date="2018-05" db="EMBL/GenBank/DDBJ databases">
        <title>Rhodoferax soyangensis sp.nov., isolated from an oligotrophic freshwater lake.</title>
        <authorList>
            <person name="Park M."/>
        </authorList>
    </citation>
    <scope>NUCLEOTIDE SEQUENCE [LARGE SCALE GENOMIC DNA]</scope>
    <source>
        <strain evidence="3 4">IMCC26218</strain>
    </source>
</reference>
<evidence type="ECO:0000313" key="3">
    <source>
        <dbReference type="EMBL" id="RFO95811.1"/>
    </source>
</evidence>
<sequence length="377" mass="41443">MAGSGASLNLLANGRDNNLNLLRIVAATAVLISHSFVLATGDSDTEPLVRWIGMSLGELAVCAFFVASGFLVTASICKSRDPLDFIVARCLRIFPALLVLILITVFVVGPIVTTTSIGDYFGFQAGVYLVKCVTLLGGVSTKLTGVFEANPYKAAVNGSLWTLPWELRCYVVLLMLWGVAKGLRKFRLRLRWGGSGEAFLALTAGSGFVLYCVWLDLSRTNAHAAHSVLAVTMFAMGSMMWQLRSRIFLSWYGAILALTSLCVAQLLSLSVFRVLLPFALAYVVMYFAFVPRGVFRKYNLVGDYSYGMYLYAFPIQQMLAMAWQGIKPIEMVAVSFLCTLLCAIPSWRWIEKNAVRTKVQIMGRIRPLPHQSAVGNV</sequence>
<organism evidence="3 4">
    <name type="scientific">Rhodoferax lacus</name>
    <dbReference type="NCBI Taxonomy" id="2184758"/>
    <lineage>
        <taxon>Bacteria</taxon>
        <taxon>Pseudomonadati</taxon>
        <taxon>Pseudomonadota</taxon>
        <taxon>Betaproteobacteria</taxon>
        <taxon>Burkholderiales</taxon>
        <taxon>Comamonadaceae</taxon>
        <taxon>Rhodoferax</taxon>
    </lineage>
</organism>
<protein>
    <submittedName>
        <fullName evidence="3">Acyltransferase</fullName>
    </submittedName>
</protein>
<feature type="transmembrane region" description="Helical" evidence="1">
    <location>
        <begin position="332"/>
        <end position="350"/>
    </location>
</feature>
<evidence type="ECO:0000313" key="4">
    <source>
        <dbReference type="Proteomes" id="UP000260665"/>
    </source>
</evidence>
<dbReference type="EMBL" id="QFZK01000012">
    <property type="protein sequence ID" value="RFO95811.1"/>
    <property type="molecule type" value="Genomic_DNA"/>
</dbReference>
<feature type="transmembrane region" description="Helical" evidence="1">
    <location>
        <begin position="274"/>
        <end position="294"/>
    </location>
</feature>
<evidence type="ECO:0000256" key="1">
    <source>
        <dbReference type="SAM" id="Phobius"/>
    </source>
</evidence>
<keyword evidence="3" id="KW-0012">Acyltransferase</keyword>
<dbReference type="GO" id="GO:0000271">
    <property type="term" value="P:polysaccharide biosynthetic process"/>
    <property type="evidence" value="ECO:0007669"/>
    <property type="project" value="TreeGrafter"/>
</dbReference>
<dbReference type="AlphaFoldDB" id="A0A3E1R9B9"/>
<gene>
    <name evidence="3" type="ORF">DIC66_16630</name>
</gene>
<dbReference type="GO" id="GO:0016020">
    <property type="term" value="C:membrane"/>
    <property type="evidence" value="ECO:0007669"/>
    <property type="project" value="TreeGrafter"/>
</dbReference>
<dbReference type="InterPro" id="IPR050879">
    <property type="entry name" value="Acyltransferase_3"/>
</dbReference>
<feature type="transmembrane region" description="Helical" evidence="1">
    <location>
        <begin position="306"/>
        <end position="326"/>
    </location>
</feature>
<accession>A0A3E1R9B9</accession>
<feature type="transmembrane region" description="Helical" evidence="1">
    <location>
        <begin position="51"/>
        <end position="72"/>
    </location>
</feature>
<dbReference type="OrthoDB" id="9814807at2"/>
<dbReference type="Pfam" id="PF01757">
    <property type="entry name" value="Acyl_transf_3"/>
    <property type="match status" value="1"/>
</dbReference>
<feature type="transmembrane region" description="Helical" evidence="1">
    <location>
        <begin position="21"/>
        <end position="39"/>
    </location>
</feature>
<feature type="transmembrane region" description="Helical" evidence="1">
    <location>
        <begin position="160"/>
        <end position="179"/>
    </location>
</feature>
<dbReference type="PANTHER" id="PTHR23028:SF53">
    <property type="entry name" value="ACYL_TRANSF_3 DOMAIN-CONTAINING PROTEIN"/>
    <property type="match status" value="1"/>
</dbReference>
<evidence type="ECO:0000259" key="2">
    <source>
        <dbReference type="Pfam" id="PF01757"/>
    </source>
</evidence>
<dbReference type="Proteomes" id="UP000260665">
    <property type="component" value="Unassembled WGS sequence"/>
</dbReference>
<keyword evidence="1" id="KW-1133">Transmembrane helix</keyword>
<feature type="transmembrane region" description="Helical" evidence="1">
    <location>
        <begin position="199"/>
        <end position="217"/>
    </location>
</feature>
<keyword evidence="4" id="KW-1185">Reference proteome</keyword>
<proteinExistence type="predicted"/>
<dbReference type="InterPro" id="IPR002656">
    <property type="entry name" value="Acyl_transf_3_dom"/>
</dbReference>
<feature type="transmembrane region" description="Helical" evidence="1">
    <location>
        <begin position="248"/>
        <end position="268"/>
    </location>
</feature>
<feature type="transmembrane region" description="Helical" evidence="1">
    <location>
        <begin position="93"/>
        <end position="112"/>
    </location>
</feature>
<feature type="transmembrane region" description="Helical" evidence="1">
    <location>
        <begin position="223"/>
        <end position="241"/>
    </location>
</feature>
<dbReference type="PANTHER" id="PTHR23028">
    <property type="entry name" value="ACETYLTRANSFERASE"/>
    <property type="match status" value="1"/>
</dbReference>
<dbReference type="GO" id="GO:0016747">
    <property type="term" value="F:acyltransferase activity, transferring groups other than amino-acyl groups"/>
    <property type="evidence" value="ECO:0007669"/>
    <property type="project" value="InterPro"/>
</dbReference>
<name>A0A3E1R9B9_9BURK</name>
<feature type="domain" description="Acyltransferase 3" evidence="2">
    <location>
        <begin position="17"/>
        <end position="344"/>
    </location>
</feature>
<keyword evidence="1" id="KW-0472">Membrane</keyword>
<dbReference type="RefSeq" id="WP_117179216.1">
    <property type="nucleotide sequence ID" value="NZ_QFZK01000012.1"/>
</dbReference>
<comment type="caution">
    <text evidence="3">The sequence shown here is derived from an EMBL/GenBank/DDBJ whole genome shotgun (WGS) entry which is preliminary data.</text>
</comment>